<comment type="caution">
    <text evidence="3">The sequence shown here is derived from an EMBL/GenBank/DDBJ whole genome shotgun (WGS) entry which is preliminary data.</text>
</comment>
<gene>
    <name evidence="3" type="ORF">CROQUDRAFT_104999</name>
</gene>
<feature type="compositionally biased region" description="Polar residues" evidence="1">
    <location>
        <begin position="367"/>
        <end position="377"/>
    </location>
</feature>
<feature type="region of interest" description="Disordered" evidence="1">
    <location>
        <begin position="325"/>
        <end position="382"/>
    </location>
</feature>
<dbReference type="OrthoDB" id="2502001at2759"/>
<feature type="signal peptide" evidence="2">
    <location>
        <begin position="1"/>
        <end position="21"/>
    </location>
</feature>
<reference evidence="3" key="1">
    <citation type="submission" date="2013-11" db="EMBL/GenBank/DDBJ databases">
        <title>Genome sequence of the fusiform rust pathogen reveals effectors for host alternation and coevolution with pine.</title>
        <authorList>
            <consortium name="DOE Joint Genome Institute"/>
            <person name="Smith K."/>
            <person name="Pendleton A."/>
            <person name="Kubisiak T."/>
            <person name="Anderson C."/>
            <person name="Salamov A."/>
            <person name="Aerts A."/>
            <person name="Riley R."/>
            <person name="Clum A."/>
            <person name="Lindquist E."/>
            <person name="Ence D."/>
            <person name="Campbell M."/>
            <person name="Kronenberg Z."/>
            <person name="Feau N."/>
            <person name="Dhillon B."/>
            <person name="Hamelin R."/>
            <person name="Burleigh J."/>
            <person name="Smith J."/>
            <person name="Yandell M."/>
            <person name="Nelson C."/>
            <person name="Grigoriev I."/>
            <person name="Davis J."/>
        </authorList>
    </citation>
    <scope>NUCLEOTIDE SEQUENCE</scope>
    <source>
        <strain evidence="3">G11</strain>
    </source>
</reference>
<name>A0A9P6NLU2_9BASI</name>
<accession>A0A9P6NLU2</accession>
<dbReference type="AlphaFoldDB" id="A0A9P6NLU2"/>
<evidence type="ECO:0000313" key="4">
    <source>
        <dbReference type="Proteomes" id="UP000886653"/>
    </source>
</evidence>
<evidence type="ECO:0000256" key="2">
    <source>
        <dbReference type="SAM" id="SignalP"/>
    </source>
</evidence>
<feature type="compositionally biased region" description="Polar residues" evidence="1">
    <location>
        <begin position="325"/>
        <end position="335"/>
    </location>
</feature>
<keyword evidence="2" id="KW-0732">Signal</keyword>
<proteinExistence type="predicted"/>
<protein>
    <submittedName>
        <fullName evidence="3">Uncharacterized protein</fullName>
    </submittedName>
</protein>
<sequence>MKSLNIFTIAALSTLISPSSASYQQHVLRFDDDDSLPSSPSIAEDPKAAVSVPKPTGFTAKLIQRVTGWNDTVVAKLTGQISPRAPHPFVVSITDENYDDVIKSELDEIQPGWGSADDTIWITVVSATDRVSSVFDDTFDELALNSSQAIHPPPKKLREDQVTVRQLAPDDPFLFPSKLRFGRFDYMGKTDEAVRCPVMVIISKRGQELRFFKVGGLPPTLEHLAQFIREEGWAYKPVWNSSYSPGGSKEWIVELLGKAFKLFHDVTDQIPGWLMMMVSSVLGTSLMQCLHRPSASKSRKRPPAKETGTTEVKAELAKAAIELAHTTSRRTQGNAETEKVAPDQEPRAASASPGSQEEPKPTKPRQSESGSAVSPTLQRPKEVLPTHYRNIVLRLRRSTQPCPSGVAGLTHFGLVKEAEAPPLSDPAVAGRPSCTAHHRRPGDGMAFRYVIEHVPSTDRPHLDIFPKWLSQPGATI</sequence>
<feature type="compositionally biased region" description="Basic and acidic residues" evidence="1">
    <location>
        <begin position="336"/>
        <end position="346"/>
    </location>
</feature>
<keyword evidence="4" id="KW-1185">Reference proteome</keyword>
<dbReference type="EMBL" id="MU167227">
    <property type="protein sequence ID" value="KAG0149456.1"/>
    <property type="molecule type" value="Genomic_DNA"/>
</dbReference>
<dbReference type="Proteomes" id="UP000886653">
    <property type="component" value="Unassembled WGS sequence"/>
</dbReference>
<evidence type="ECO:0000256" key="1">
    <source>
        <dbReference type="SAM" id="MobiDB-lite"/>
    </source>
</evidence>
<feature type="region of interest" description="Disordered" evidence="1">
    <location>
        <begin position="292"/>
        <end position="312"/>
    </location>
</feature>
<evidence type="ECO:0000313" key="3">
    <source>
        <dbReference type="EMBL" id="KAG0149456.1"/>
    </source>
</evidence>
<organism evidence="3 4">
    <name type="scientific">Cronartium quercuum f. sp. fusiforme G11</name>
    <dbReference type="NCBI Taxonomy" id="708437"/>
    <lineage>
        <taxon>Eukaryota</taxon>
        <taxon>Fungi</taxon>
        <taxon>Dikarya</taxon>
        <taxon>Basidiomycota</taxon>
        <taxon>Pucciniomycotina</taxon>
        <taxon>Pucciniomycetes</taxon>
        <taxon>Pucciniales</taxon>
        <taxon>Coleosporiaceae</taxon>
        <taxon>Cronartium</taxon>
    </lineage>
</organism>
<feature type="chain" id="PRO_5040475950" evidence="2">
    <location>
        <begin position="22"/>
        <end position="476"/>
    </location>
</feature>